<dbReference type="EMBL" id="JBHUOZ010000003">
    <property type="protein sequence ID" value="MFD2921577.1"/>
    <property type="molecule type" value="Genomic_DNA"/>
</dbReference>
<organism evidence="1 2">
    <name type="scientific">Terrimonas rubra</name>
    <dbReference type="NCBI Taxonomy" id="1035890"/>
    <lineage>
        <taxon>Bacteria</taxon>
        <taxon>Pseudomonadati</taxon>
        <taxon>Bacteroidota</taxon>
        <taxon>Chitinophagia</taxon>
        <taxon>Chitinophagales</taxon>
        <taxon>Chitinophagaceae</taxon>
        <taxon>Terrimonas</taxon>
    </lineage>
</organism>
<evidence type="ECO:0000313" key="2">
    <source>
        <dbReference type="Proteomes" id="UP001597511"/>
    </source>
</evidence>
<keyword evidence="2" id="KW-1185">Reference proteome</keyword>
<reference evidence="2" key="1">
    <citation type="journal article" date="2019" name="Int. J. Syst. Evol. Microbiol.">
        <title>The Global Catalogue of Microorganisms (GCM) 10K type strain sequencing project: providing services to taxonomists for standard genome sequencing and annotation.</title>
        <authorList>
            <consortium name="The Broad Institute Genomics Platform"/>
            <consortium name="The Broad Institute Genome Sequencing Center for Infectious Disease"/>
            <person name="Wu L."/>
            <person name="Ma J."/>
        </authorList>
    </citation>
    <scope>NUCLEOTIDE SEQUENCE [LARGE SCALE GENOMIC DNA]</scope>
    <source>
        <strain evidence="2">KCTC 23299</strain>
    </source>
</reference>
<dbReference type="Proteomes" id="UP001597511">
    <property type="component" value="Unassembled WGS sequence"/>
</dbReference>
<comment type="caution">
    <text evidence="1">The sequence shown here is derived from an EMBL/GenBank/DDBJ whole genome shotgun (WGS) entry which is preliminary data.</text>
</comment>
<sequence>MKRQHFFYRFLVLATGFLLATSIYAREGKPVLTGARPFSIELTDTVPPVKNAPPVKAPEPEVKKDVPIVVVDAKIIKEVPKARKQIKPKVIPVTPVKPPKVIKPIIKKIGAILP</sequence>
<dbReference type="RefSeq" id="WP_386102156.1">
    <property type="nucleotide sequence ID" value="NZ_JBHUOZ010000003.1"/>
</dbReference>
<name>A0ABW6A8H7_9BACT</name>
<evidence type="ECO:0000313" key="1">
    <source>
        <dbReference type="EMBL" id="MFD2921577.1"/>
    </source>
</evidence>
<protein>
    <submittedName>
        <fullName evidence="1">Uncharacterized protein</fullName>
    </submittedName>
</protein>
<gene>
    <name evidence="1" type="ORF">ACFS6H_17785</name>
</gene>
<proteinExistence type="predicted"/>
<accession>A0ABW6A8H7</accession>